<comment type="subcellular location">
    <subcellularLocation>
        <location evidence="1">Cell membrane</location>
        <topology evidence="1">Multi-pass membrane protein</topology>
    </subcellularLocation>
</comment>
<gene>
    <name evidence="9" type="ORF">I6G28_02995</name>
</gene>
<evidence type="ECO:0000313" key="10">
    <source>
        <dbReference type="Proteomes" id="UP000594865"/>
    </source>
</evidence>
<evidence type="ECO:0000256" key="3">
    <source>
        <dbReference type="ARBA" id="ARBA00022475"/>
    </source>
</evidence>
<organism evidence="9 10">
    <name type="scientific">Neisseria cinerea</name>
    <dbReference type="NCBI Taxonomy" id="483"/>
    <lineage>
        <taxon>Bacteria</taxon>
        <taxon>Pseudomonadati</taxon>
        <taxon>Pseudomonadota</taxon>
        <taxon>Betaproteobacteria</taxon>
        <taxon>Neisseriales</taxon>
        <taxon>Neisseriaceae</taxon>
        <taxon>Neisseria</taxon>
    </lineage>
</organism>
<feature type="transmembrane region" description="Helical" evidence="8">
    <location>
        <begin position="158"/>
        <end position="176"/>
    </location>
</feature>
<dbReference type="GeneID" id="84021457"/>
<feature type="binding site" evidence="7">
    <location>
        <position position="189"/>
    </location>
    <ligand>
        <name>Zn(2+)</name>
        <dbReference type="ChEBI" id="CHEBI:29105"/>
    </ligand>
</feature>
<evidence type="ECO:0000313" key="9">
    <source>
        <dbReference type="EMBL" id="QPT38526.1"/>
    </source>
</evidence>
<evidence type="ECO:0000256" key="1">
    <source>
        <dbReference type="ARBA" id="ARBA00004651"/>
    </source>
</evidence>
<dbReference type="NCBIfam" id="TIGR01065">
    <property type="entry name" value="hlyIII"/>
    <property type="match status" value="1"/>
</dbReference>
<feature type="transmembrane region" description="Helical" evidence="8">
    <location>
        <begin position="12"/>
        <end position="30"/>
    </location>
</feature>
<accession>A0A7T3EW55</accession>
<feature type="transmembrane region" description="Helical" evidence="8">
    <location>
        <begin position="128"/>
        <end position="146"/>
    </location>
</feature>
<feature type="binding site" evidence="7">
    <location>
        <position position="60"/>
    </location>
    <ligand>
        <name>Zn(2+)</name>
        <dbReference type="ChEBI" id="CHEBI:29105"/>
    </ligand>
</feature>
<proteinExistence type="inferred from homology"/>
<keyword evidence="3" id="KW-1003">Cell membrane</keyword>
<evidence type="ECO:0000256" key="4">
    <source>
        <dbReference type="ARBA" id="ARBA00022692"/>
    </source>
</evidence>
<dbReference type="GO" id="GO:0046872">
    <property type="term" value="F:metal ion binding"/>
    <property type="evidence" value="ECO:0007669"/>
    <property type="project" value="UniProtKB-KW"/>
</dbReference>
<dbReference type="PANTHER" id="PTHR20855:SF3">
    <property type="entry name" value="LD03007P"/>
    <property type="match status" value="1"/>
</dbReference>
<keyword evidence="10" id="KW-1185">Reference proteome</keyword>
<evidence type="ECO:0000256" key="2">
    <source>
        <dbReference type="ARBA" id="ARBA00008488"/>
    </source>
</evidence>
<dbReference type="Proteomes" id="UP000594865">
    <property type="component" value="Chromosome"/>
</dbReference>
<feature type="transmembrane region" description="Helical" evidence="8">
    <location>
        <begin position="188"/>
        <end position="207"/>
    </location>
</feature>
<feature type="transmembrane region" description="Helical" evidence="8">
    <location>
        <begin position="42"/>
        <end position="62"/>
    </location>
</feature>
<sequence length="208" mass="22977">MYPGERFNTYSHLSGLVLAAAGLVMMLLKAEEYGDGYRTFSVSVYGISLFLLYLSSSLYHGIKAGRLKSILKKVDHCMIYVLIAGSYTPFALVSLRNGPGWTVFLLSWLLAVAGIIQELTLGRKSEKRLLSIVIYVVMGWMVLAVMKTLTASLPAAGLVWLAAGGILYSIGIYWFVNDKKIRHGHGIWHLFVLGGSITQFISVYGYVI</sequence>
<evidence type="ECO:0000256" key="5">
    <source>
        <dbReference type="ARBA" id="ARBA00022989"/>
    </source>
</evidence>
<comment type="similarity">
    <text evidence="2">Belongs to the UPF0073 (Hly-III) family.</text>
</comment>
<dbReference type="GO" id="GO:0140911">
    <property type="term" value="F:pore-forming activity"/>
    <property type="evidence" value="ECO:0007669"/>
    <property type="project" value="InterPro"/>
</dbReference>
<dbReference type="Pfam" id="PF03006">
    <property type="entry name" value="HlyIII"/>
    <property type="match status" value="1"/>
</dbReference>
<keyword evidence="7" id="KW-0479">Metal-binding</keyword>
<protein>
    <submittedName>
        <fullName evidence="9">Hemolysin III family protein</fullName>
    </submittedName>
</protein>
<keyword evidence="6 8" id="KW-0472">Membrane</keyword>
<dbReference type="InterPro" id="IPR005744">
    <property type="entry name" value="Hy-lIII"/>
</dbReference>
<feature type="transmembrane region" description="Helical" evidence="8">
    <location>
        <begin position="98"/>
        <end position="116"/>
    </location>
</feature>
<dbReference type="AlphaFoldDB" id="A0A7T3EW55"/>
<name>A0A7T3EW55_NEICI</name>
<keyword evidence="5 8" id="KW-1133">Transmembrane helix</keyword>
<dbReference type="RefSeq" id="WP_107859681.1">
    <property type="nucleotide sequence ID" value="NZ_CAUJPD010000005.1"/>
</dbReference>
<dbReference type="PANTHER" id="PTHR20855">
    <property type="entry name" value="ADIPOR/PROGESTIN RECEPTOR-RELATED"/>
    <property type="match status" value="1"/>
</dbReference>
<dbReference type="GO" id="GO:0005886">
    <property type="term" value="C:plasma membrane"/>
    <property type="evidence" value="ECO:0007669"/>
    <property type="project" value="UniProtKB-SubCell"/>
</dbReference>
<dbReference type="InterPro" id="IPR004254">
    <property type="entry name" value="AdipoR/HlyIII-related"/>
</dbReference>
<keyword evidence="4 8" id="KW-0812">Transmembrane</keyword>
<evidence type="ECO:0000256" key="6">
    <source>
        <dbReference type="ARBA" id="ARBA00023136"/>
    </source>
</evidence>
<evidence type="ECO:0000256" key="8">
    <source>
        <dbReference type="SAM" id="Phobius"/>
    </source>
</evidence>
<reference evidence="9 10" key="1">
    <citation type="submission" date="2020-12" db="EMBL/GenBank/DDBJ databases">
        <title>FDA dAtabase for Regulatory Grade micrObial Sequences (FDA-ARGOS): Supporting development and validation of Infectious Disease Dx tests.</title>
        <authorList>
            <person name="Sproer C."/>
            <person name="Gronow S."/>
            <person name="Severitt S."/>
            <person name="Schroder I."/>
            <person name="Tallon L."/>
            <person name="Sadzewicz L."/>
            <person name="Zhao X."/>
            <person name="Boylan J."/>
            <person name="Ott S."/>
            <person name="Bowen H."/>
            <person name="Vavikolanu K."/>
            <person name="Mehta A."/>
            <person name="Aluvathingal J."/>
            <person name="Nadendla S."/>
            <person name="Lowell S."/>
            <person name="Myers T."/>
            <person name="Yan Y."/>
            <person name="Sichtig H."/>
        </authorList>
    </citation>
    <scope>NUCLEOTIDE SEQUENCE [LARGE SCALE GENOMIC DNA]</scope>
    <source>
        <strain evidence="9 10">FDAARGOS_871</strain>
    </source>
</reference>
<keyword evidence="7" id="KW-0862">Zinc</keyword>
<feature type="binding site" evidence="7">
    <location>
        <position position="185"/>
    </location>
    <ligand>
        <name>Zn(2+)</name>
        <dbReference type="ChEBI" id="CHEBI:29105"/>
    </ligand>
</feature>
<evidence type="ECO:0000256" key="7">
    <source>
        <dbReference type="PIRSR" id="PIRSR604254-1"/>
    </source>
</evidence>
<dbReference type="EMBL" id="CP065726">
    <property type="protein sequence ID" value="QPT38526.1"/>
    <property type="molecule type" value="Genomic_DNA"/>
</dbReference>
<feature type="transmembrane region" description="Helical" evidence="8">
    <location>
        <begin position="74"/>
        <end position="92"/>
    </location>
</feature>